<evidence type="ECO:0000256" key="9">
    <source>
        <dbReference type="ARBA" id="ARBA00069174"/>
    </source>
</evidence>
<dbReference type="InterPro" id="IPR001544">
    <property type="entry name" value="Aminotrans_IV"/>
</dbReference>
<comment type="function">
    <text evidence="8">Involved in the biosynthesis of p-aminobenzoate (PABA), a precursor of tetrahydrofolate. Converts 4-amino-4-deoxychorismate into 4-aminobenzoate (PABA) and pyruvate.</text>
</comment>
<dbReference type="InterPro" id="IPR036038">
    <property type="entry name" value="Aminotransferase-like"/>
</dbReference>
<dbReference type="Proteomes" id="UP000068905">
    <property type="component" value="Chromosome"/>
</dbReference>
<comment type="pathway">
    <text evidence="5">Cofactor biosynthesis; tetrahydrofolate biosynthesis; 4-aminobenzoate from chorismate: step 2/2.</text>
</comment>
<dbReference type="PATRIC" id="fig|1125411.7.peg.740"/>
<comment type="similarity">
    <text evidence="2 11">Belongs to the class-IV pyridoxal-phosphate-dependent aminotransferase family.</text>
</comment>
<dbReference type="GO" id="GO:0008483">
    <property type="term" value="F:transaminase activity"/>
    <property type="evidence" value="ECO:0007669"/>
    <property type="project" value="UniProtKB-KW"/>
</dbReference>
<evidence type="ECO:0000313" key="13">
    <source>
        <dbReference type="EMBL" id="ALE01773.1"/>
    </source>
</evidence>
<dbReference type="InterPro" id="IPR043131">
    <property type="entry name" value="BCAT-like_N"/>
</dbReference>
<comment type="catalytic activity">
    <reaction evidence="7">
        <text>4-amino-4-deoxychorismate = 4-aminobenzoate + pyruvate + H(+)</text>
        <dbReference type="Rhea" id="RHEA:16201"/>
        <dbReference type="ChEBI" id="CHEBI:15361"/>
        <dbReference type="ChEBI" id="CHEBI:15378"/>
        <dbReference type="ChEBI" id="CHEBI:17836"/>
        <dbReference type="ChEBI" id="CHEBI:58406"/>
        <dbReference type="EC" id="4.1.3.38"/>
    </reaction>
</comment>
<evidence type="ECO:0000256" key="1">
    <source>
        <dbReference type="ARBA" id="ARBA00001933"/>
    </source>
</evidence>
<dbReference type="AlphaFoldDB" id="A0A0M5KW58"/>
<proteinExistence type="inferred from homology"/>
<name>A0A0M5KW58_9GAMM</name>
<dbReference type="InterPro" id="IPR050571">
    <property type="entry name" value="Class-IV_PLP-Dep_Aminotrnsfr"/>
</dbReference>
<gene>
    <name evidence="13" type="ORF">W908_03790</name>
</gene>
<dbReference type="Gene3D" id="3.30.470.10">
    <property type="match status" value="1"/>
</dbReference>
<protein>
    <recommendedName>
        <fullName evidence="9">Aminodeoxychorismate lyase</fullName>
        <ecNumber evidence="6">4.1.3.38</ecNumber>
    </recommendedName>
    <alternativeName>
        <fullName evidence="10">4-amino-4-deoxychorismate lyase</fullName>
    </alternativeName>
</protein>
<evidence type="ECO:0000256" key="5">
    <source>
        <dbReference type="ARBA" id="ARBA00035633"/>
    </source>
</evidence>
<evidence type="ECO:0000256" key="7">
    <source>
        <dbReference type="ARBA" id="ARBA00049529"/>
    </source>
</evidence>
<dbReference type="STRING" id="1125411.W908_03790"/>
<evidence type="ECO:0000256" key="3">
    <source>
        <dbReference type="ARBA" id="ARBA00022898"/>
    </source>
</evidence>
<evidence type="ECO:0000256" key="8">
    <source>
        <dbReference type="ARBA" id="ARBA00054027"/>
    </source>
</evidence>
<dbReference type="EMBL" id="CP006911">
    <property type="protein sequence ID" value="ALE01773.1"/>
    <property type="molecule type" value="Genomic_DNA"/>
</dbReference>
<dbReference type="GO" id="GO:0008696">
    <property type="term" value="F:4-amino-4-deoxychorismate lyase activity"/>
    <property type="evidence" value="ECO:0007669"/>
    <property type="project" value="UniProtKB-EC"/>
</dbReference>
<evidence type="ECO:0000256" key="4">
    <source>
        <dbReference type="ARBA" id="ARBA00022909"/>
    </source>
</evidence>
<dbReference type="FunFam" id="3.20.10.10:FF:000002">
    <property type="entry name" value="D-alanine aminotransferase"/>
    <property type="match status" value="1"/>
</dbReference>
<dbReference type="PANTHER" id="PTHR42743">
    <property type="entry name" value="AMINO-ACID AMINOTRANSFERASE"/>
    <property type="match status" value="1"/>
</dbReference>
<keyword evidence="3 12" id="KW-0663">Pyridoxal phosphate</keyword>
<dbReference type="InterPro" id="IPR018300">
    <property type="entry name" value="Aminotrans_IV_CS"/>
</dbReference>
<evidence type="ECO:0000256" key="6">
    <source>
        <dbReference type="ARBA" id="ARBA00035676"/>
    </source>
</evidence>
<dbReference type="SUPFAM" id="SSF56752">
    <property type="entry name" value="D-aminoacid aminotransferase-like PLP-dependent enzymes"/>
    <property type="match status" value="1"/>
</dbReference>
<comment type="cofactor">
    <cofactor evidence="1 12">
        <name>pyridoxal 5'-phosphate</name>
        <dbReference type="ChEBI" id="CHEBI:597326"/>
    </cofactor>
</comment>
<keyword evidence="4" id="KW-0289">Folate biosynthesis</keyword>
<dbReference type="KEGG" id="tsn:W908_03790"/>
<dbReference type="Gene3D" id="3.20.10.10">
    <property type="entry name" value="D-amino Acid Aminotransferase, subunit A, domain 2"/>
    <property type="match status" value="1"/>
</dbReference>
<reference evidence="13 14" key="1">
    <citation type="journal article" date="2015" name="Genome Announc.">
        <title>Genome Sequence of 'Candidatus Thioglobus singularis' Strain PS1, a Mixotroph from the SUP05 Clade of Marine Gammaproteobacteria.</title>
        <authorList>
            <person name="Marshall K.T."/>
            <person name="Morris R.M."/>
        </authorList>
    </citation>
    <scope>NUCLEOTIDE SEQUENCE [LARGE SCALE GENOMIC DNA]</scope>
    <source>
        <strain evidence="13 14">PS1</strain>
    </source>
</reference>
<dbReference type="Pfam" id="PF01063">
    <property type="entry name" value="Aminotran_4"/>
    <property type="match status" value="1"/>
</dbReference>
<dbReference type="GO" id="GO:0008652">
    <property type="term" value="P:amino acid biosynthetic process"/>
    <property type="evidence" value="ECO:0007669"/>
    <property type="project" value="UniProtKB-ARBA"/>
</dbReference>
<keyword evidence="13" id="KW-0032">Aminotransferase</keyword>
<dbReference type="InterPro" id="IPR043132">
    <property type="entry name" value="BCAT-like_C"/>
</dbReference>
<keyword evidence="13" id="KW-0808">Transferase</keyword>
<dbReference type="PROSITE" id="PS00770">
    <property type="entry name" value="AA_TRANSFER_CLASS_4"/>
    <property type="match status" value="1"/>
</dbReference>
<dbReference type="GO" id="GO:0046656">
    <property type="term" value="P:folic acid biosynthetic process"/>
    <property type="evidence" value="ECO:0007669"/>
    <property type="project" value="UniProtKB-KW"/>
</dbReference>
<evidence type="ECO:0000256" key="10">
    <source>
        <dbReference type="ARBA" id="ARBA00080135"/>
    </source>
</evidence>
<dbReference type="PANTHER" id="PTHR42743:SF10">
    <property type="entry name" value="D-ALANINE AMINOTRANSFERASE"/>
    <property type="match status" value="1"/>
</dbReference>
<evidence type="ECO:0000256" key="11">
    <source>
        <dbReference type="RuleBase" id="RU004106"/>
    </source>
</evidence>
<organism evidence="13 14">
    <name type="scientific">Candidatus Pseudothioglobus singularis PS1</name>
    <dbReference type="NCBI Taxonomy" id="1125411"/>
    <lineage>
        <taxon>Bacteria</taxon>
        <taxon>Pseudomonadati</taxon>
        <taxon>Pseudomonadota</taxon>
        <taxon>Gammaproteobacteria</taxon>
        <taxon>Candidatus Pseudothioglobaceae</taxon>
        <taxon>Candidatus Pseudothioglobus</taxon>
    </lineage>
</organism>
<keyword evidence="14" id="KW-1185">Reference proteome</keyword>
<sequence length="277" mass="31256">MVYLNGNFIPKDKAYIPVMDRGFLFGDGIYEVFPVYDNTVIGLEPHLNRLQDGLDAINIENPHSKDEWINLINKVVTLNNKNSSQAIYLQISRGCDENRKHTYGKLKPTIYIQSSGIEPKDKRDLIKGKSAITREDIRWLKSNTKATSLLANTLYAQEAKDNDSEEAILYRDGIVTEASSSNVFIVKDNCLYTHPKGPNILPGVTRKIAIQCAENLGIMVKEEKFTKEELMQADEVWISSSTREILPITSIDGMSISDGYAGPVWSLVYDQYQKLKS</sequence>
<evidence type="ECO:0000313" key="14">
    <source>
        <dbReference type="Proteomes" id="UP000068905"/>
    </source>
</evidence>
<dbReference type="GO" id="GO:0005829">
    <property type="term" value="C:cytosol"/>
    <property type="evidence" value="ECO:0007669"/>
    <property type="project" value="TreeGrafter"/>
</dbReference>
<dbReference type="EC" id="4.1.3.38" evidence="6"/>
<accession>A0A0M5KW58</accession>
<evidence type="ECO:0000256" key="2">
    <source>
        <dbReference type="ARBA" id="ARBA00009320"/>
    </source>
</evidence>
<evidence type="ECO:0000256" key="12">
    <source>
        <dbReference type="RuleBase" id="RU004516"/>
    </source>
</evidence>